<proteinExistence type="predicted"/>
<accession>A0AA38CC87</accession>
<feature type="region of interest" description="Disordered" evidence="1">
    <location>
        <begin position="1"/>
        <end position="80"/>
    </location>
</feature>
<evidence type="ECO:0000313" key="2">
    <source>
        <dbReference type="EMBL" id="KAH9296626.1"/>
    </source>
</evidence>
<feature type="compositionally biased region" description="Basic and acidic residues" evidence="1">
    <location>
        <begin position="1"/>
        <end position="27"/>
    </location>
</feature>
<dbReference type="AlphaFoldDB" id="A0AA38CC87"/>
<gene>
    <name evidence="2" type="ORF">KI387_040214</name>
</gene>
<sequence>PPQDTDTVKEVVVETTKETPEEVKTSDKQNIPNNDKDKKPITRFHSSKQHEEELVEKRVISIPTEESVSTEHQSLKEEDN</sequence>
<evidence type="ECO:0000256" key="1">
    <source>
        <dbReference type="SAM" id="MobiDB-lite"/>
    </source>
</evidence>
<protein>
    <submittedName>
        <fullName evidence="2">Uncharacterized protein</fullName>
    </submittedName>
</protein>
<feature type="compositionally biased region" description="Basic and acidic residues" evidence="1">
    <location>
        <begin position="48"/>
        <end position="59"/>
    </location>
</feature>
<feature type="non-terminal residue" evidence="2">
    <location>
        <position position="1"/>
    </location>
</feature>
<reference evidence="2 3" key="1">
    <citation type="journal article" date="2021" name="Nat. Plants">
        <title>The Taxus genome provides insights into paclitaxel biosynthesis.</title>
        <authorList>
            <person name="Xiong X."/>
            <person name="Gou J."/>
            <person name="Liao Q."/>
            <person name="Li Y."/>
            <person name="Zhou Q."/>
            <person name="Bi G."/>
            <person name="Li C."/>
            <person name="Du R."/>
            <person name="Wang X."/>
            <person name="Sun T."/>
            <person name="Guo L."/>
            <person name="Liang H."/>
            <person name="Lu P."/>
            <person name="Wu Y."/>
            <person name="Zhang Z."/>
            <person name="Ro D.K."/>
            <person name="Shang Y."/>
            <person name="Huang S."/>
            <person name="Yan J."/>
        </authorList>
    </citation>
    <scope>NUCLEOTIDE SEQUENCE [LARGE SCALE GENOMIC DNA]</scope>
    <source>
        <strain evidence="2">Ta-2019</strain>
    </source>
</reference>
<dbReference type="EMBL" id="JAHRHJ020000011">
    <property type="protein sequence ID" value="KAH9296626.1"/>
    <property type="molecule type" value="Genomic_DNA"/>
</dbReference>
<evidence type="ECO:0000313" key="3">
    <source>
        <dbReference type="Proteomes" id="UP000824469"/>
    </source>
</evidence>
<organism evidence="2 3">
    <name type="scientific">Taxus chinensis</name>
    <name type="common">Chinese yew</name>
    <name type="synonym">Taxus wallichiana var. chinensis</name>
    <dbReference type="NCBI Taxonomy" id="29808"/>
    <lineage>
        <taxon>Eukaryota</taxon>
        <taxon>Viridiplantae</taxon>
        <taxon>Streptophyta</taxon>
        <taxon>Embryophyta</taxon>
        <taxon>Tracheophyta</taxon>
        <taxon>Spermatophyta</taxon>
        <taxon>Pinopsida</taxon>
        <taxon>Pinidae</taxon>
        <taxon>Conifers II</taxon>
        <taxon>Cupressales</taxon>
        <taxon>Taxaceae</taxon>
        <taxon>Taxus</taxon>
    </lineage>
</organism>
<comment type="caution">
    <text evidence="2">The sequence shown here is derived from an EMBL/GenBank/DDBJ whole genome shotgun (WGS) entry which is preliminary data.</text>
</comment>
<feature type="non-terminal residue" evidence="2">
    <location>
        <position position="80"/>
    </location>
</feature>
<keyword evidence="3" id="KW-1185">Reference proteome</keyword>
<name>A0AA38CC87_TAXCH</name>
<dbReference type="Proteomes" id="UP000824469">
    <property type="component" value="Unassembled WGS sequence"/>
</dbReference>